<dbReference type="AlphaFoldDB" id="H5XZR9"/>
<dbReference type="HOGENOM" id="CLU_069338_0_0_9"/>
<keyword evidence="2" id="KW-1185">Reference proteome</keyword>
<dbReference type="eggNOG" id="COG3081">
    <property type="taxonomic scope" value="Bacteria"/>
</dbReference>
<reference evidence="1 2" key="1">
    <citation type="submission" date="2011-11" db="EMBL/GenBank/DDBJ databases">
        <title>The Noncontiguous Finished genome of Desulfosporosinus youngiae DSM 17734.</title>
        <authorList>
            <consortium name="US DOE Joint Genome Institute (JGI-PGF)"/>
            <person name="Lucas S."/>
            <person name="Han J."/>
            <person name="Lapidus A."/>
            <person name="Cheng J.-F."/>
            <person name="Goodwin L."/>
            <person name="Pitluck S."/>
            <person name="Peters L."/>
            <person name="Ovchinnikova G."/>
            <person name="Lu M."/>
            <person name="Land M.L."/>
            <person name="Hauser L."/>
            <person name="Pester M."/>
            <person name="Spring S."/>
            <person name="Ollivier B."/>
            <person name="Rattei T."/>
            <person name="Klenk H.-P."/>
            <person name="Wagner M."/>
            <person name="Loy A."/>
            <person name="Woyke T.J."/>
        </authorList>
    </citation>
    <scope>NUCLEOTIDE SEQUENCE [LARGE SCALE GENOMIC DNA]</scope>
    <source>
        <strain evidence="1 2">DSM 17734</strain>
    </source>
</reference>
<gene>
    <name evidence="1" type="ORF">DesyoDRAFT_5184</name>
</gene>
<dbReference type="RefSeq" id="WP_007787365.1">
    <property type="nucleotide sequence ID" value="NZ_CM001441.1"/>
</dbReference>
<evidence type="ECO:0000313" key="2">
    <source>
        <dbReference type="Proteomes" id="UP000005104"/>
    </source>
</evidence>
<dbReference type="STRING" id="768710.DesyoDRAFT_5184"/>
<dbReference type="Proteomes" id="UP000005104">
    <property type="component" value="Chromosome"/>
</dbReference>
<dbReference type="InterPro" id="IPR007358">
    <property type="entry name" value="Nucleoid_associated_NdpA"/>
</dbReference>
<dbReference type="Pfam" id="PF04245">
    <property type="entry name" value="NA37"/>
    <property type="match status" value="1"/>
</dbReference>
<sequence>MITIINKAILHILDFKSGIMVFSDQELDIGSKSVLTFLTKHIEKIMNDSGSKSGNFNADSSYKKKLTEYVTDNIDFTSFSVHTAELVYSAISLSDILEPADLIVCDVNIDDKRFIAILKCNNKVGFTHQVIKNEGKIQNGIINHYAILPNISQKIDEYAIIEVSSLDIRFCDKKRFIDGKDTYILSDIVLGCNSTISPKNAIDLLHSITRMVSENHGQSSVAAISKVKNYLVENAEVSEYLDTTELGKEVFNSSPIMQEEYIKEVKNTGIPETVKVDRSFAIKKGKNHRIKTDTGIEITFPADYFHNKDYIEFINNPDGTLSIEMKNIGKIINK</sequence>
<evidence type="ECO:0000313" key="1">
    <source>
        <dbReference type="EMBL" id="EHQ92115.1"/>
    </source>
</evidence>
<protein>
    <submittedName>
        <fullName evidence="1">Nucleoid-associated protein</fullName>
    </submittedName>
</protein>
<organism evidence="1 2">
    <name type="scientific">Desulfosporosinus youngiae DSM 17734</name>
    <dbReference type="NCBI Taxonomy" id="768710"/>
    <lineage>
        <taxon>Bacteria</taxon>
        <taxon>Bacillati</taxon>
        <taxon>Bacillota</taxon>
        <taxon>Clostridia</taxon>
        <taxon>Eubacteriales</taxon>
        <taxon>Desulfitobacteriaceae</taxon>
        <taxon>Desulfosporosinus</taxon>
    </lineage>
</organism>
<accession>H5XZR9</accession>
<dbReference type="EMBL" id="CM001441">
    <property type="protein sequence ID" value="EHQ92115.1"/>
    <property type="molecule type" value="Genomic_DNA"/>
</dbReference>
<dbReference type="GO" id="GO:0009295">
    <property type="term" value="C:nucleoid"/>
    <property type="evidence" value="ECO:0007669"/>
    <property type="project" value="InterPro"/>
</dbReference>
<name>H5XZR9_9FIRM</name>
<proteinExistence type="predicted"/>